<evidence type="ECO:0000313" key="4">
    <source>
        <dbReference type="EMBL" id="MFD2935048.1"/>
    </source>
</evidence>
<dbReference type="PANTHER" id="PTHR13947">
    <property type="entry name" value="GNAT FAMILY N-ACETYLTRANSFERASE"/>
    <property type="match status" value="1"/>
</dbReference>
<dbReference type="InterPro" id="IPR000835">
    <property type="entry name" value="HTH_MarR-typ"/>
</dbReference>
<dbReference type="PANTHER" id="PTHR13947:SF37">
    <property type="entry name" value="LD18367P"/>
    <property type="match status" value="1"/>
</dbReference>
<dbReference type="CDD" id="cd04301">
    <property type="entry name" value="NAT_SF"/>
    <property type="match status" value="1"/>
</dbReference>
<feature type="domain" description="N-acetyltransferase" evidence="3">
    <location>
        <begin position="167"/>
        <end position="316"/>
    </location>
</feature>
<dbReference type="Gene3D" id="3.40.630.30">
    <property type="match status" value="1"/>
</dbReference>
<dbReference type="InterPro" id="IPR036390">
    <property type="entry name" value="WH_DNA-bd_sf"/>
</dbReference>
<dbReference type="InterPro" id="IPR050769">
    <property type="entry name" value="NAT_camello-type"/>
</dbReference>
<reference evidence="5" key="1">
    <citation type="journal article" date="2019" name="Int. J. Syst. Evol. Microbiol.">
        <title>The Global Catalogue of Microorganisms (GCM) 10K type strain sequencing project: providing services to taxonomists for standard genome sequencing and annotation.</title>
        <authorList>
            <consortium name="The Broad Institute Genomics Platform"/>
            <consortium name="The Broad Institute Genome Sequencing Center for Infectious Disease"/>
            <person name="Wu L."/>
            <person name="Ma J."/>
        </authorList>
    </citation>
    <scope>NUCLEOTIDE SEQUENCE [LARGE SCALE GENOMIC DNA]</scope>
    <source>
        <strain evidence="5">KCTC 52490</strain>
    </source>
</reference>
<dbReference type="RefSeq" id="WP_381502231.1">
    <property type="nucleotide sequence ID" value="NZ_JBHUOM010000012.1"/>
</dbReference>
<dbReference type="PROSITE" id="PS51186">
    <property type="entry name" value="GNAT"/>
    <property type="match status" value="1"/>
</dbReference>
<evidence type="ECO:0000259" key="3">
    <source>
        <dbReference type="PROSITE" id="PS51186"/>
    </source>
</evidence>
<dbReference type="SUPFAM" id="SSF55729">
    <property type="entry name" value="Acyl-CoA N-acyltransferases (Nat)"/>
    <property type="match status" value="1"/>
</dbReference>
<keyword evidence="1 4" id="KW-0808">Transferase</keyword>
<proteinExistence type="predicted"/>
<keyword evidence="5" id="KW-1185">Reference proteome</keyword>
<accession>A0ABW6ALR8</accession>
<dbReference type="GO" id="GO:0016746">
    <property type="term" value="F:acyltransferase activity"/>
    <property type="evidence" value="ECO:0007669"/>
    <property type="project" value="UniProtKB-KW"/>
</dbReference>
<dbReference type="EMBL" id="JBHUOM010000012">
    <property type="protein sequence ID" value="MFD2935048.1"/>
    <property type="molecule type" value="Genomic_DNA"/>
</dbReference>
<name>A0ABW6ALR8_9BACT</name>
<evidence type="ECO:0000259" key="2">
    <source>
        <dbReference type="PROSITE" id="PS50995"/>
    </source>
</evidence>
<feature type="domain" description="HTH marR-type" evidence="2">
    <location>
        <begin position="11"/>
        <end position="151"/>
    </location>
</feature>
<dbReference type="SMART" id="SM00347">
    <property type="entry name" value="HTH_MARR"/>
    <property type="match status" value="1"/>
</dbReference>
<dbReference type="PROSITE" id="PS50995">
    <property type="entry name" value="HTH_MARR_2"/>
    <property type="match status" value="1"/>
</dbReference>
<dbReference type="Pfam" id="PF00583">
    <property type="entry name" value="Acetyltransf_1"/>
    <property type="match status" value="1"/>
</dbReference>
<dbReference type="InterPro" id="IPR016181">
    <property type="entry name" value="Acyl_CoA_acyltransferase"/>
</dbReference>
<dbReference type="Proteomes" id="UP001597512">
    <property type="component" value="Unassembled WGS sequence"/>
</dbReference>
<dbReference type="Pfam" id="PF12802">
    <property type="entry name" value="MarR_2"/>
    <property type="match status" value="1"/>
</dbReference>
<protein>
    <submittedName>
        <fullName evidence="4">GNAT family N-acetyltransferase</fullName>
        <ecNumber evidence="4">2.3.1.-</ecNumber>
    </submittedName>
</protein>
<dbReference type="Gene3D" id="1.10.10.10">
    <property type="entry name" value="Winged helix-like DNA-binding domain superfamily/Winged helix DNA-binding domain"/>
    <property type="match status" value="1"/>
</dbReference>
<organism evidence="4 5">
    <name type="scientific">Spirosoma flavum</name>
    <dbReference type="NCBI Taxonomy" id="2048557"/>
    <lineage>
        <taxon>Bacteria</taxon>
        <taxon>Pseudomonadati</taxon>
        <taxon>Bacteroidota</taxon>
        <taxon>Cytophagia</taxon>
        <taxon>Cytophagales</taxon>
        <taxon>Cytophagaceae</taxon>
        <taxon>Spirosoma</taxon>
    </lineage>
</organism>
<comment type="caution">
    <text evidence="4">The sequence shown here is derived from an EMBL/GenBank/DDBJ whole genome shotgun (WGS) entry which is preliminary data.</text>
</comment>
<dbReference type="SUPFAM" id="SSF46785">
    <property type="entry name" value="Winged helix' DNA-binding domain"/>
    <property type="match status" value="1"/>
</dbReference>
<dbReference type="InterPro" id="IPR036388">
    <property type="entry name" value="WH-like_DNA-bd_sf"/>
</dbReference>
<dbReference type="InterPro" id="IPR000182">
    <property type="entry name" value="GNAT_dom"/>
</dbReference>
<gene>
    <name evidence="4" type="ORF">ACFS25_14745</name>
</gene>
<evidence type="ECO:0000313" key="5">
    <source>
        <dbReference type="Proteomes" id="UP001597512"/>
    </source>
</evidence>
<sequence length="316" mass="35874">MNYGFFQKTGSMALGSRLRQVSERLTHEAAKIYGLYGVAIEPRWFPVLYALAQQDSQSVAQLAEAIGHSQASVSQIIKEMNQREFVMISKAADDGRKTIITLSDQARQYLPALHQQMADVGESVEAMLAQAQHNLWKALDELDYLLDQKSLFDRVNQKRKQRESQQVQIVPYAEQYHEAFRQLNIEWITTHFALEELDYQALDHPDEKIIQPGGCILIALYQGEPVGTCALIKMNDTTYELAKMAVDPNARGKHIGWLLGKAVLQKASQLGAKKVYLESNTSLKPAIHLYHKLGFQRIMGTDSPYKRCNIQMEYTL</sequence>
<keyword evidence="4" id="KW-0012">Acyltransferase</keyword>
<dbReference type="EC" id="2.3.1.-" evidence="4"/>
<evidence type="ECO:0000256" key="1">
    <source>
        <dbReference type="ARBA" id="ARBA00022679"/>
    </source>
</evidence>